<protein>
    <recommendedName>
        <fullName evidence="3">SprT-like domain-containing protein</fullName>
    </recommendedName>
</protein>
<proteinExistence type="predicted"/>
<keyword evidence="2" id="KW-1185">Reference proteome</keyword>
<dbReference type="KEGG" id="fya:KMW28_02455"/>
<evidence type="ECO:0008006" key="3">
    <source>
        <dbReference type="Google" id="ProtNLM"/>
    </source>
</evidence>
<reference evidence="1 2" key="1">
    <citation type="submission" date="2021-05" db="EMBL/GenBank/DDBJ databases">
        <title>Comparative genomic studies on the polysaccharide-degrading batcterial strains of the Flammeovirga genus.</title>
        <authorList>
            <person name="Zewei F."/>
            <person name="Zheng Z."/>
            <person name="Yu L."/>
            <person name="Ruyue G."/>
            <person name="Yanhong M."/>
            <person name="Yuanyuan C."/>
            <person name="Jingyan G."/>
            <person name="Wenjun H."/>
        </authorList>
    </citation>
    <scope>NUCLEOTIDE SEQUENCE [LARGE SCALE GENOMIC DNA]</scope>
    <source>
        <strain evidence="1 2">NBRC:100898</strain>
    </source>
</reference>
<sequence length="200" mass="23232">MQHRLLFILLLFVSLQSCVLLDEHVPADEVNVEYKDQDALKLKPMVDRYIQEASKRNVFFKNKKVTIHTTSYSGINGKGNPMTSNVNINKTSKNWKKYMNGDEAAMLSTVSHELCHALLGYHHRGNGKLEYHGKLYRNSIMTSTNWGVPSLDKENNEIWEYYYDELFRVTDIQSNYDEISANGREDMSQFDVCEQHDEVN</sequence>
<dbReference type="EMBL" id="CP076132">
    <property type="protein sequence ID" value="QWG02456.1"/>
    <property type="molecule type" value="Genomic_DNA"/>
</dbReference>
<organism evidence="1 2">
    <name type="scientific">Flammeovirga yaeyamensis</name>
    <dbReference type="NCBI Taxonomy" id="367791"/>
    <lineage>
        <taxon>Bacteria</taxon>
        <taxon>Pseudomonadati</taxon>
        <taxon>Bacteroidota</taxon>
        <taxon>Cytophagia</taxon>
        <taxon>Cytophagales</taxon>
        <taxon>Flammeovirgaceae</taxon>
        <taxon>Flammeovirga</taxon>
    </lineage>
</organism>
<evidence type="ECO:0000313" key="2">
    <source>
        <dbReference type="Proteomes" id="UP000678679"/>
    </source>
</evidence>
<name>A0AAX1N7Q3_9BACT</name>
<dbReference type="RefSeq" id="WP_169665036.1">
    <property type="nucleotide sequence ID" value="NZ_CP076132.1"/>
</dbReference>
<accession>A0AAX1N7Q3</accession>
<dbReference type="PROSITE" id="PS51257">
    <property type="entry name" value="PROKAR_LIPOPROTEIN"/>
    <property type="match status" value="1"/>
</dbReference>
<dbReference type="AlphaFoldDB" id="A0AAX1N7Q3"/>
<evidence type="ECO:0000313" key="1">
    <source>
        <dbReference type="EMBL" id="QWG02456.1"/>
    </source>
</evidence>
<gene>
    <name evidence="1" type="ORF">KMW28_02455</name>
</gene>
<dbReference type="Proteomes" id="UP000678679">
    <property type="component" value="Chromosome 1"/>
</dbReference>